<dbReference type="eggNOG" id="COG1167">
    <property type="taxonomic scope" value="Bacteria"/>
</dbReference>
<name>A0A091BZA9_9GAMM</name>
<evidence type="ECO:0000256" key="1">
    <source>
        <dbReference type="ARBA" id="ARBA00005384"/>
    </source>
</evidence>
<dbReference type="InterPro" id="IPR015424">
    <property type="entry name" value="PyrdxlP-dep_Trfase"/>
</dbReference>
<feature type="domain" description="HTH gntR-type" evidence="7">
    <location>
        <begin position="1"/>
        <end position="69"/>
    </location>
</feature>
<protein>
    <recommendedName>
        <fullName evidence="7">HTH gntR-type domain-containing protein</fullName>
    </recommendedName>
</protein>
<dbReference type="PROSITE" id="PS50949">
    <property type="entry name" value="HTH_GNTR"/>
    <property type="match status" value="1"/>
</dbReference>
<dbReference type="SUPFAM" id="SSF46785">
    <property type="entry name" value="Winged helix' DNA-binding domain"/>
    <property type="match status" value="1"/>
</dbReference>
<feature type="region of interest" description="Disordered" evidence="6">
    <location>
        <begin position="68"/>
        <end position="88"/>
    </location>
</feature>
<dbReference type="InterPro" id="IPR051446">
    <property type="entry name" value="HTH_trans_reg/aminotransferase"/>
</dbReference>
<dbReference type="SMART" id="SM00345">
    <property type="entry name" value="HTH_GNTR"/>
    <property type="match status" value="1"/>
</dbReference>
<dbReference type="PANTHER" id="PTHR46577:SF2">
    <property type="entry name" value="TRANSCRIPTIONAL REGULATORY PROTEIN"/>
    <property type="match status" value="1"/>
</dbReference>
<dbReference type="InterPro" id="IPR015422">
    <property type="entry name" value="PyrdxlP-dep_Trfase_small"/>
</dbReference>
<sequence>MKRYETLAAEVAAAIAAGLFAPGQRLPSIRQASRDRGVSPSTVFEAYSRLEAQGLVEVRPRSGWYVTAVAPPRPPEPERRSAPDGEARPVTTGELVFSLLASTMRRDVVPLGSAFPDPALFPHARLAGELARAGRRLGADPRAAGDDLTPGSLALRRQIALRYAAAGARVDPEAIVVTNGALEALNLCIAAICRPGDTVIVESPCFYACLQVLARHGLHALEVATDPRTGVDLEALEVAILRHRPAAAWVMTDFQNPLGASMDAAKKQALVALASRHRLPLIEDAVYADLHDGPRPVSTKAFDGEGWVLHCGSFSKTLAPGWRVGWCAPGRFAREVAQQKLAASLATNVPAQLGIAAWLEHGSFERHLRRLRATLAEWRERYRQRVQAHFPAGTRIGRPGGGYFLWIELPEQVDVMALQRAAMARGISLSPGPMFSASAGFTHHLRMNCGYRPDARVAEAIAVLGDLAAL</sequence>
<dbReference type="Gene3D" id="3.90.1150.10">
    <property type="entry name" value="Aspartate Aminotransferase, domain 1"/>
    <property type="match status" value="1"/>
</dbReference>
<dbReference type="InterPro" id="IPR036390">
    <property type="entry name" value="WH_DNA-bd_sf"/>
</dbReference>
<dbReference type="GO" id="GO:0003700">
    <property type="term" value="F:DNA-binding transcription factor activity"/>
    <property type="evidence" value="ECO:0007669"/>
    <property type="project" value="InterPro"/>
</dbReference>
<dbReference type="GO" id="GO:0003677">
    <property type="term" value="F:DNA binding"/>
    <property type="evidence" value="ECO:0007669"/>
    <property type="project" value="UniProtKB-KW"/>
</dbReference>
<keyword evidence="3" id="KW-0805">Transcription regulation</keyword>
<dbReference type="AlphaFoldDB" id="A0A091BZA9"/>
<dbReference type="Gene3D" id="1.10.10.10">
    <property type="entry name" value="Winged helix-like DNA-binding domain superfamily/Winged helix DNA-binding domain"/>
    <property type="match status" value="1"/>
</dbReference>
<proteinExistence type="inferred from homology"/>
<reference evidence="8 9" key="1">
    <citation type="submission" date="2013-09" db="EMBL/GenBank/DDBJ databases">
        <title>Genome sequencing of Arenimonas composti.</title>
        <authorList>
            <person name="Chen F."/>
            <person name="Wang G."/>
        </authorList>
    </citation>
    <scope>NUCLEOTIDE SEQUENCE [LARGE SCALE GENOMIC DNA]</scope>
    <source>
        <strain evidence="8 9">TR7-09</strain>
    </source>
</reference>
<evidence type="ECO:0000256" key="4">
    <source>
        <dbReference type="ARBA" id="ARBA00023125"/>
    </source>
</evidence>
<evidence type="ECO:0000256" key="5">
    <source>
        <dbReference type="ARBA" id="ARBA00023163"/>
    </source>
</evidence>
<dbReference type="Pfam" id="PF00155">
    <property type="entry name" value="Aminotran_1_2"/>
    <property type="match status" value="1"/>
</dbReference>
<evidence type="ECO:0000313" key="8">
    <source>
        <dbReference type="EMBL" id="KFN49710.1"/>
    </source>
</evidence>
<evidence type="ECO:0000259" key="7">
    <source>
        <dbReference type="PROSITE" id="PS50949"/>
    </source>
</evidence>
<dbReference type="PANTHER" id="PTHR46577">
    <property type="entry name" value="HTH-TYPE TRANSCRIPTIONAL REGULATORY PROTEIN GABR"/>
    <property type="match status" value="1"/>
</dbReference>
<comment type="similarity">
    <text evidence="1">In the C-terminal section; belongs to the class-I pyridoxal-phosphate-dependent aminotransferase family.</text>
</comment>
<evidence type="ECO:0000256" key="6">
    <source>
        <dbReference type="SAM" id="MobiDB-lite"/>
    </source>
</evidence>
<evidence type="ECO:0000256" key="3">
    <source>
        <dbReference type="ARBA" id="ARBA00023015"/>
    </source>
</evidence>
<dbReference type="CDD" id="cd07377">
    <property type="entry name" value="WHTH_GntR"/>
    <property type="match status" value="1"/>
</dbReference>
<dbReference type="Gene3D" id="3.40.640.10">
    <property type="entry name" value="Type I PLP-dependent aspartate aminotransferase-like (Major domain)"/>
    <property type="match status" value="1"/>
</dbReference>
<evidence type="ECO:0000256" key="2">
    <source>
        <dbReference type="ARBA" id="ARBA00022898"/>
    </source>
</evidence>
<dbReference type="InterPro" id="IPR004839">
    <property type="entry name" value="Aminotransferase_I/II_large"/>
</dbReference>
<keyword evidence="4" id="KW-0238">DNA-binding</keyword>
<gene>
    <name evidence="8" type="ORF">P873_09135</name>
</gene>
<dbReference type="Pfam" id="PF00392">
    <property type="entry name" value="GntR"/>
    <property type="match status" value="1"/>
</dbReference>
<dbReference type="EMBL" id="AWXU01000030">
    <property type="protein sequence ID" value="KFN49710.1"/>
    <property type="molecule type" value="Genomic_DNA"/>
</dbReference>
<keyword evidence="9" id="KW-1185">Reference proteome</keyword>
<dbReference type="InterPro" id="IPR015421">
    <property type="entry name" value="PyrdxlP-dep_Trfase_major"/>
</dbReference>
<dbReference type="InterPro" id="IPR036388">
    <property type="entry name" value="WH-like_DNA-bd_sf"/>
</dbReference>
<dbReference type="OrthoDB" id="9804020at2"/>
<dbReference type="GO" id="GO:0030170">
    <property type="term" value="F:pyridoxal phosphate binding"/>
    <property type="evidence" value="ECO:0007669"/>
    <property type="project" value="InterPro"/>
</dbReference>
<comment type="caution">
    <text evidence="8">The sequence shown here is derived from an EMBL/GenBank/DDBJ whole genome shotgun (WGS) entry which is preliminary data.</text>
</comment>
<dbReference type="Proteomes" id="UP000029391">
    <property type="component" value="Unassembled WGS sequence"/>
</dbReference>
<dbReference type="InterPro" id="IPR000524">
    <property type="entry name" value="Tscrpt_reg_HTH_GntR"/>
</dbReference>
<evidence type="ECO:0000313" key="9">
    <source>
        <dbReference type="Proteomes" id="UP000029391"/>
    </source>
</evidence>
<keyword evidence="5" id="KW-0804">Transcription</keyword>
<keyword evidence="2" id="KW-0663">Pyridoxal phosphate</keyword>
<organism evidence="8 9">
    <name type="scientific">Arenimonas composti TR7-09 = DSM 18010</name>
    <dbReference type="NCBI Taxonomy" id="1121013"/>
    <lineage>
        <taxon>Bacteria</taxon>
        <taxon>Pseudomonadati</taxon>
        <taxon>Pseudomonadota</taxon>
        <taxon>Gammaproteobacteria</taxon>
        <taxon>Lysobacterales</taxon>
        <taxon>Lysobacteraceae</taxon>
        <taxon>Arenimonas</taxon>
    </lineage>
</organism>
<dbReference type="STRING" id="1121013.GCA_000426365_00113"/>
<accession>A0A091BZA9</accession>
<feature type="compositionally biased region" description="Basic and acidic residues" evidence="6">
    <location>
        <begin position="75"/>
        <end position="87"/>
    </location>
</feature>
<dbReference type="SUPFAM" id="SSF53383">
    <property type="entry name" value="PLP-dependent transferases"/>
    <property type="match status" value="1"/>
</dbReference>
<dbReference type="CDD" id="cd00609">
    <property type="entry name" value="AAT_like"/>
    <property type="match status" value="1"/>
</dbReference>